<accession>A0A3B1C217</accession>
<proteinExistence type="predicted"/>
<dbReference type="AlphaFoldDB" id="A0A3B1C217"/>
<sequence length="353" mass="40273">MSQTVELDAIFIALAVALFVFFLSALLVIIDHKAKIPGAETSDLFSITGIRRNHPAWAWMVSVFLWFIIGSLLVIISYNMLSKFFLIEVVKERSFLEKVDHEEGLERIRHFHNSPKAATYAQGKQPVCFYCHGEFPHAKRPMVRTLLNMHTQFVGCMTCHVDGKKIPEEELTFRWLNYSGIEVTGPEYGTSYDGDTGNLIQTDDLYSKIVPYRKKANGEEELLEIPETALEAAEFISMRGQLTTQQQGSVKKMFHTIVNPIGRFCTRCHVAEEGKGYLPFRELGFSDARAIGLTNLNIAGLVQKYKEFYMELVFLGKEDDEETKILVGEEPEAIEVTDEMQDDPRAWWRQGLE</sequence>
<feature type="transmembrane region" description="Helical" evidence="1">
    <location>
        <begin position="56"/>
        <end position="81"/>
    </location>
</feature>
<feature type="transmembrane region" description="Helical" evidence="1">
    <location>
        <begin position="7"/>
        <end position="30"/>
    </location>
</feature>
<dbReference type="SUPFAM" id="SSF48695">
    <property type="entry name" value="Multiheme cytochromes"/>
    <property type="match status" value="2"/>
</dbReference>
<protein>
    <submittedName>
        <fullName evidence="2">Uncharacterized protein</fullName>
    </submittedName>
</protein>
<keyword evidence="1" id="KW-1133">Transmembrane helix</keyword>
<keyword evidence="1" id="KW-0812">Transmembrane</keyword>
<gene>
    <name evidence="2" type="ORF">MNBD_GAMMA26-1790</name>
</gene>
<evidence type="ECO:0000256" key="1">
    <source>
        <dbReference type="SAM" id="Phobius"/>
    </source>
</evidence>
<dbReference type="EMBL" id="UOFX01000080">
    <property type="protein sequence ID" value="VAX10957.1"/>
    <property type="molecule type" value="Genomic_DNA"/>
</dbReference>
<dbReference type="InterPro" id="IPR036280">
    <property type="entry name" value="Multihaem_cyt_sf"/>
</dbReference>
<name>A0A3B1C217_9ZZZZ</name>
<reference evidence="2" key="1">
    <citation type="submission" date="2018-06" db="EMBL/GenBank/DDBJ databases">
        <authorList>
            <person name="Zhirakovskaya E."/>
        </authorList>
    </citation>
    <scope>NUCLEOTIDE SEQUENCE</scope>
</reference>
<organism evidence="2">
    <name type="scientific">hydrothermal vent metagenome</name>
    <dbReference type="NCBI Taxonomy" id="652676"/>
    <lineage>
        <taxon>unclassified sequences</taxon>
        <taxon>metagenomes</taxon>
        <taxon>ecological metagenomes</taxon>
    </lineage>
</organism>
<evidence type="ECO:0000313" key="2">
    <source>
        <dbReference type="EMBL" id="VAX10957.1"/>
    </source>
</evidence>
<keyword evidence="1" id="KW-0472">Membrane</keyword>